<dbReference type="Proteomes" id="UP001286313">
    <property type="component" value="Unassembled WGS sequence"/>
</dbReference>
<sequence>MANRVLAALKHTILALDKTAFLNLYKSLIRPHLEYASVIWNPALKRDKDTLEQVQRRATRLVQGLSHLSYSGRLASLQLPTLQFRRLRADVIQTFKILKNIDNINYSRECPECGKAMFQPVTINHKHSSSLWLSPYQPPKLLQPDFPANFEDN</sequence>
<reference evidence="1" key="1">
    <citation type="submission" date="2023-10" db="EMBL/GenBank/DDBJ databases">
        <title>Genome assemblies of two species of porcelain crab, Petrolisthes cinctipes and Petrolisthes manimaculis (Anomura: Porcellanidae).</title>
        <authorList>
            <person name="Angst P."/>
        </authorList>
    </citation>
    <scope>NUCLEOTIDE SEQUENCE</scope>
    <source>
        <strain evidence="1">PB745_01</strain>
        <tissue evidence="1">Gill</tissue>
    </source>
</reference>
<keyword evidence="2" id="KW-1185">Reference proteome</keyword>
<proteinExistence type="predicted"/>
<evidence type="ECO:0000313" key="1">
    <source>
        <dbReference type="EMBL" id="KAK3850893.1"/>
    </source>
</evidence>
<evidence type="ECO:0000313" key="2">
    <source>
        <dbReference type="Proteomes" id="UP001286313"/>
    </source>
</evidence>
<evidence type="ECO:0008006" key="3">
    <source>
        <dbReference type="Google" id="ProtNLM"/>
    </source>
</evidence>
<comment type="caution">
    <text evidence="1">The sequence shown here is derived from an EMBL/GenBank/DDBJ whole genome shotgun (WGS) entry which is preliminary data.</text>
</comment>
<dbReference type="AlphaFoldDB" id="A0AAE1BI09"/>
<protein>
    <recommendedName>
        <fullName evidence="3">RNA-directed DNA polymerase from mobile element jockey</fullName>
    </recommendedName>
</protein>
<gene>
    <name evidence="1" type="ORF">Pcinc_042426</name>
</gene>
<organism evidence="1 2">
    <name type="scientific">Petrolisthes cinctipes</name>
    <name type="common">Flat porcelain crab</name>
    <dbReference type="NCBI Taxonomy" id="88211"/>
    <lineage>
        <taxon>Eukaryota</taxon>
        <taxon>Metazoa</taxon>
        <taxon>Ecdysozoa</taxon>
        <taxon>Arthropoda</taxon>
        <taxon>Crustacea</taxon>
        <taxon>Multicrustacea</taxon>
        <taxon>Malacostraca</taxon>
        <taxon>Eumalacostraca</taxon>
        <taxon>Eucarida</taxon>
        <taxon>Decapoda</taxon>
        <taxon>Pleocyemata</taxon>
        <taxon>Anomura</taxon>
        <taxon>Galatheoidea</taxon>
        <taxon>Porcellanidae</taxon>
        <taxon>Petrolisthes</taxon>
    </lineage>
</organism>
<accession>A0AAE1BI09</accession>
<name>A0AAE1BI09_PETCI</name>
<dbReference type="EMBL" id="JAWQEG010008149">
    <property type="protein sequence ID" value="KAK3850893.1"/>
    <property type="molecule type" value="Genomic_DNA"/>
</dbReference>